<protein>
    <submittedName>
        <fullName evidence="1">Protein CHROMATIN REMODELING 35</fullName>
    </submittedName>
</protein>
<reference evidence="1 2" key="1">
    <citation type="journal article" date="2022" name="Plant J.">
        <title>Chromosome-level genome of Camellia lanceoleosa provides a valuable resource for understanding genome evolution and self-incompatibility.</title>
        <authorList>
            <person name="Gong W."/>
            <person name="Xiao S."/>
            <person name="Wang L."/>
            <person name="Liao Z."/>
            <person name="Chang Y."/>
            <person name="Mo W."/>
            <person name="Hu G."/>
            <person name="Li W."/>
            <person name="Zhao G."/>
            <person name="Zhu H."/>
            <person name="Hu X."/>
            <person name="Ji K."/>
            <person name="Xiang X."/>
            <person name="Song Q."/>
            <person name="Yuan D."/>
            <person name="Jin S."/>
            <person name="Zhang L."/>
        </authorList>
    </citation>
    <scope>NUCLEOTIDE SEQUENCE [LARGE SCALE GENOMIC DNA]</scope>
    <source>
        <strain evidence="1">SQ_2022a</strain>
    </source>
</reference>
<comment type="caution">
    <text evidence="1">The sequence shown here is derived from an EMBL/GenBank/DDBJ whole genome shotgun (WGS) entry which is preliminary data.</text>
</comment>
<evidence type="ECO:0000313" key="2">
    <source>
        <dbReference type="Proteomes" id="UP001060215"/>
    </source>
</evidence>
<accession>A0ACC0H9U5</accession>
<feature type="non-terminal residue" evidence="1">
    <location>
        <position position="338"/>
    </location>
</feature>
<feature type="non-terminal residue" evidence="1">
    <location>
        <position position="1"/>
    </location>
</feature>
<gene>
    <name evidence="1" type="ORF">LOK49_LG06G01061</name>
</gene>
<evidence type="ECO:0000313" key="1">
    <source>
        <dbReference type="EMBL" id="KAI8010307.1"/>
    </source>
</evidence>
<organism evidence="1 2">
    <name type="scientific">Camellia lanceoleosa</name>
    <dbReference type="NCBI Taxonomy" id="1840588"/>
    <lineage>
        <taxon>Eukaryota</taxon>
        <taxon>Viridiplantae</taxon>
        <taxon>Streptophyta</taxon>
        <taxon>Embryophyta</taxon>
        <taxon>Tracheophyta</taxon>
        <taxon>Spermatophyta</taxon>
        <taxon>Magnoliopsida</taxon>
        <taxon>eudicotyledons</taxon>
        <taxon>Gunneridae</taxon>
        <taxon>Pentapetalae</taxon>
        <taxon>asterids</taxon>
        <taxon>Ericales</taxon>
        <taxon>Theaceae</taxon>
        <taxon>Camellia</taxon>
    </lineage>
</organism>
<keyword evidence="2" id="KW-1185">Reference proteome</keyword>
<proteinExistence type="predicted"/>
<name>A0ACC0H9U5_9ERIC</name>
<dbReference type="EMBL" id="CM045762">
    <property type="protein sequence ID" value="KAI8010307.1"/>
    <property type="molecule type" value="Genomic_DNA"/>
</dbReference>
<dbReference type="Proteomes" id="UP001060215">
    <property type="component" value="Chromosome 5"/>
</dbReference>
<sequence length="338" mass="38512">VEKGLIVYSDLSVRYRDHLFVPESCREERRKGFLGRYRVPVTIISDKDPRFTARFPSGAKYLRTLKQLKEVLGARVACMLDRLYSTSSTHSTIKIIKTGLVHSSHRPNNTVLCNFVVHPCVICTGTDQSLCHTLLLVICIKQFLFFIFLICLQDIYERLNEVDTQLSSLEWQVEAMKQNVDWLTNEKLAADEANSDKTMDEESQSDNTDNSSEDCQTFGYVVRQLSSIFSFPFMKETTCTYFYEGPTTKDKEATELFHDGVIQSGQDSAVTEIGAHPRHKNQMKPHQVEGFNFLLSNLVTENRGGCILAHAPSSRKTLMTITFIQSFLAKYPHARPLM</sequence>